<dbReference type="PANTHER" id="PTHR35010:SF2">
    <property type="entry name" value="BLL4672 PROTEIN"/>
    <property type="match status" value="1"/>
</dbReference>
<dbReference type="Gene3D" id="1.10.260.40">
    <property type="entry name" value="lambda repressor-like DNA-binding domains"/>
    <property type="match status" value="1"/>
</dbReference>
<dbReference type="InterPro" id="IPR041413">
    <property type="entry name" value="MLTR_LBD"/>
</dbReference>
<keyword evidence="3" id="KW-1185">Reference proteome</keyword>
<dbReference type="EMBL" id="JBITLV010000005">
    <property type="protein sequence ID" value="MFI7588497.1"/>
    <property type="molecule type" value="Genomic_DNA"/>
</dbReference>
<dbReference type="PANTHER" id="PTHR35010">
    <property type="entry name" value="BLL4672 PROTEIN-RELATED"/>
    <property type="match status" value="1"/>
</dbReference>
<dbReference type="CDD" id="cd00093">
    <property type="entry name" value="HTH_XRE"/>
    <property type="match status" value="1"/>
</dbReference>
<dbReference type="RefSeq" id="WP_398282246.1">
    <property type="nucleotide sequence ID" value="NZ_JBITLV010000005.1"/>
</dbReference>
<organism evidence="2 3">
    <name type="scientific">Spongisporangium articulatum</name>
    <dbReference type="NCBI Taxonomy" id="3362603"/>
    <lineage>
        <taxon>Bacteria</taxon>
        <taxon>Bacillati</taxon>
        <taxon>Actinomycetota</taxon>
        <taxon>Actinomycetes</taxon>
        <taxon>Kineosporiales</taxon>
        <taxon>Kineosporiaceae</taxon>
        <taxon>Spongisporangium</taxon>
    </lineage>
</organism>
<gene>
    <name evidence="2" type="ORF">ACIB24_15615</name>
</gene>
<name>A0ABW8ASD3_9ACTN</name>
<proteinExistence type="predicted"/>
<dbReference type="Proteomes" id="UP001612915">
    <property type="component" value="Unassembled WGS sequence"/>
</dbReference>
<feature type="domain" description="HTH cro/C1-type" evidence="1">
    <location>
        <begin position="30"/>
        <end position="81"/>
    </location>
</feature>
<dbReference type="InterPro" id="IPR001387">
    <property type="entry name" value="Cro/C1-type_HTH"/>
</dbReference>
<evidence type="ECO:0000313" key="2">
    <source>
        <dbReference type="EMBL" id="MFI7588497.1"/>
    </source>
</evidence>
<dbReference type="SUPFAM" id="SSF47413">
    <property type="entry name" value="lambda repressor-like DNA-binding domains"/>
    <property type="match status" value="1"/>
</dbReference>
<sequence length="277" mass="30930">MDRPGLADFLRTRREAMQPADVGLPPGVRRRAPGLRREEVAALAEMSTDYYARLEQERGPQPSEQIVASLARALRLRLDEREHLFRLAGHQAPARVNRSDHVAPALLRVLDRLHDTPAQVVSDLGETLVQNPMAVALLGPQTGGEGIERSQTYRWFTDPASRAIYPERDHDHQAHVQVARLRAASTRAGGDPRARELVSRLLAASSEFRALWELHEVGELTDARKTIVHPELGEIEVDCQVLLTENRAQSLLVFTATPGSESYRRLELLAVVGRQFS</sequence>
<dbReference type="InterPro" id="IPR010982">
    <property type="entry name" value="Lambda_DNA-bd_dom_sf"/>
</dbReference>
<dbReference type="SMART" id="SM00530">
    <property type="entry name" value="HTH_XRE"/>
    <property type="match status" value="1"/>
</dbReference>
<protein>
    <submittedName>
        <fullName evidence="2">Helix-turn-helix transcriptional regulator</fullName>
    </submittedName>
</protein>
<dbReference type="Pfam" id="PF13560">
    <property type="entry name" value="HTH_31"/>
    <property type="match status" value="1"/>
</dbReference>
<dbReference type="Pfam" id="PF17765">
    <property type="entry name" value="MLTR_LBD"/>
    <property type="match status" value="1"/>
</dbReference>
<reference evidence="2 3" key="1">
    <citation type="submission" date="2024-10" db="EMBL/GenBank/DDBJ databases">
        <title>The Natural Products Discovery Center: Release of the First 8490 Sequenced Strains for Exploring Actinobacteria Biosynthetic Diversity.</title>
        <authorList>
            <person name="Kalkreuter E."/>
            <person name="Kautsar S.A."/>
            <person name="Yang D."/>
            <person name="Bader C.D."/>
            <person name="Teijaro C.N."/>
            <person name="Fluegel L."/>
            <person name="Davis C.M."/>
            <person name="Simpson J.R."/>
            <person name="Lauterbach L."/>
            <person name="Steele A.D."/>
            <person name="Gui C."/>
            <person name="Meng S."/>
            <person name="Li G."/>
            <person name="Viehrig K."/>
            <person name="Ye F."/>
            <person name="Su P."/>
            <person name="Kiefer A.F."/>
            <person name="Nichols A."/>
            <person name="Cepeda A.J."/>
            <person name="Yan W."/>
            <person name="Fan B."/>
            <person name="Jiang Y."/>
            <person name="Adhikari A."/>
            <person name="Zheng C.-J."/>
            <person name="Schuster L."/>
            <person name="Cowan T.M."/>
            <person name="Smanski M.J."/>
            <person name="Chevrette M.G."/>
            <person name="De Carvalho L.P.S."/>
            <person name="Shen B."/>
        </authorList>
    </citation>
    <scope>NUCLEOTIDE SEQUENCE [LARGE SCALE GENOMIC DNA]</scope>
    <source>
        <strain evidence="2 3">NPDC049639</strain>
    </source>
</reference>
<comment type="caution">
    <text evidence="2">The sequence shown here is derived from an EMBL/GenBank/DDBJ whole genome shotgun (WGS) entry which is preliminary data.</text>
</comment>
<dbReference type="PROSITE" id="PS50943">
    <property type="entry name" value="HTH_CROC1"/>
    <property type="match status" value="1"/>
</dbReference>
<dbReference type="Gene3D" id="3.30.450.180">
    <property type="match status" value="1"/>
</dbReference>
<accession>A0ABW8ASD3</accession>
<evidence type="ECO:0000259" key="1">
    <source>
        <dbReference type="PROSITE" id="PS50943"/>
    </source>
</evidence>
<evidence type="ECO:0000313" key="3">
    <source>
        <dbReference type="Proteomes" id="UP001612915"/>
    </source>
</evidence>